<organism evidence="2 3">
    <name type="scientific">Rhodococcus ruber</name>
    <dbReference type="NCBI Taxonomy" id="1830"/>
    <lineage>
        <taxon>Bacteria</taxon>
        <taxon>Bacillati</taxon>
        <taxon>Actinomycetota</taxon>
        <taxon>Actinomycetes</taxon>
        <taxon>Mycobacteriales</taxon>
        <taxon>Nocardiaceae</taxon>
        <taxon>Rhodococcus</taxon>
    </lineage>
</organism>
<dbReference type="Proteomes" id="UP001081071">
    <property type="component" value="Unassembled WGS sequence"/>
</dbReference>
<dbReference type="EMBL" id="JAPWIJ010000010">
    <property type="protein sequence ID" value="MCZ4521252.1"/>
    <property type="molecule type" value="Genomic_DNA"/>
</dbReference>
<sequence length="348" mass="37931">MASRRNGGDATMTCAGSSSWWSRLPLDRVVRLDGPSFRDLAESVDPLPDDSPAPLFFSLAEGTASDVATTVVDALERAAVNLVPFWLPGSEDDDRSTLAREAARARASDIASTTTLFGPYLAHLADAAVGEHPLRADAFARETRATGAARVIALAHGRRNTVLIVDVPTDVDPDAVAAASEWLCGNGIGVWLTGADDVERFPRIRVEAPQAPADVSTIVDRFRPLSFPPIEGRPHAASDVEARLYQLLSTREWASGRGHNRVVKLTDLSEPFTVDVLWDDAKVVVEIDGPEHRARDKFSADRSRDNALQTHGYMVLRFTNEDMLTDHERVLATIQQALHRQRSKGAPT</sequence>
<proteinExistence type="predicted"/>
<evidence type="ECO:0000313" key="3">
    <source>
        <dbReference type="Proteomes" id="UP001081071"/>
    </source>
</evidence>
<evidence type="ECO:0000259" key="1">
    <source>
        <dbReference type="Pfam" id="PF04480"/>
    </source>
</evidence>
<name>A0ABT4MJT2_9NOCA</name>
<keyword evidence="3" id="KW-1185">Reference proteome</keyword>
<dbReference type="InterPro" id="IPR011335">
    <property type="entry name" value="Restrct_endonuc-II-like"/>
</dbReference>
<gene>
    <name evidence="2" type="ORF">O4220_22285</name>
</gene>
<dbReference type="Gene3D" id="3.40.960.10">
    <property type="entry name" value="VSR Endonuclease"/>
    <property type="match status" value="1"/>
</dbReference>
<evidence type="ECO:0000313" key="2">
    <source>
        <dbReference type="EMBL" id="MCZ4521252.1"/>
    </source>
</evidence>
<reference evidence="2" key="1">
    <citation type="submission" date="2022-12" db="EMBL/GenBank/DDBJ databases">
        <authorList>
            <person name="Krivoruchko A.V."/>
            <person name="Elkin A."/>
        </authorList>
    </citation>
    <scope>NUCLEOTIDE SEQUENCE</scope>
    <source>
        <strain evidence="2">IEGM 1391</strain>
    </source>
</reference>
<dbReference type="PANTHER" id="PTHR38590">
    <property type="entry name" value="BLL0828 PROTEIN"/>
    <property type="match status" value="1"/>
</dbReference>
<dbReference type="InterPro" id="IPR047216">
    <property type="entry name" value="Endonuclease_DUF559_bact"/>
</dbReference>
<dbReference type="InterPro" id="IPR007569">
    <property type="entry name" value="DUF559"/>
</dbReference>
<dbReference type="RefSeq" id="WP_269607674.1">
    <property type="nucleotide sequence ID" value="NZ_JAPWIJ010000010.1"/>
</dbReference>
<dbReference type="Pfam" id="PF04480">
    <property type="entry name" value="DUF559"/>
    <property type="match status" value="1"/>
</dbReference>
<feature type="domain" description="DUF559" evidence="1">
    <location>
        <begin position="238"/>
        <end position="338"/>
    </location>
</feature>
<dbReference type="SUPFAM" id="SSF52980">
    <property type="entry name" value="Restriction endonuclease-like"/>
    <property type="match status" value="1"/>
</dbReference>
<protein>
    <submittedName>
        <fullName evidence="2">DUF559 domain-containing protein</fullName>
    </submittedName>
</protein>
<comment type="caution">
    <text evidence="2">The sequence shown here is derived from an EMBL/GenBank/DDBJ whole genome shotgun (WGS) entry which is preliminary data.</text>
</comment>
<dbReference type="PANTHER" id="PTHR38590:SF1">
    <property type="entry name" value="BLL0828 PROTEIN"/>
    <property type="match status" value="1"/>
</dbReference>
<accession>A0ABT4MJT2</accession>